<dbReference type="FunFam" id="3.40.1380.10:FF:000006">
    <property type="entry name" value="ATP synthase gamma chain"/>
    <property type="match status" value="1"/>
</dbReference>
<comment type="similarity">
    <text evidence="3 10">Belongs to the ATPase gamma chain family.</text>
</comment>
<dbReference type="Proteomes" id="UP000705867">
    <property type="component" value="Unassembled WGS sequence"/>
</dbReference>
<evidence type="ECO:0000256" key="2">
    <source>
        <dbReference type="ARBA" id="ARBA00004170"/>
    </source>
</evidence>
<reference evidence="11" key="1">
    <citation type="journal article" date="2021" name="bioRxiv">
        <title>Unraveling nitrogen, sulfur and carbon metabolic pathways and microbial community transcriptional responses to substrate deprivation and toxicity stresses in a bioreactor mimicking anoxic brackish coastal sediment conditions.</title>
        <authorList>
            <person name="Martins P.D."/>
            <person name="Echeveste M.J."/>
            <person name="Arshad A."/>
            <person name="Kurth J."/>
            <person name="Ouboter H."/>
            <person name="Jetten M.S.M."/>
            <person name="Welte C.U."/>
        </authorList>
    </citation>
    <scope>NUCLEOTIDE SEQUENCE</scope>
    <source>
        <strain evidence="11">MAG_39</strain>
    </source>
</reference>
<evidence type="ECO:0000256" key="5">
    <source>
        <dbReference type="ARBA" id="ARBA00022781"/>
    </source>
</evidence>
<accession>A0A953JBA2</accession>
<dbReference type="NCBIfam" id="TIGR01146">
    <property type="entry name" value="ATPsyn_F1gamma"/>
    <property type="match status" value="1"/>
</dbReference>
<keyword evidence="8 10" id="KW-0139">CF(1)</keyword>
<dbReference type="GO" id="GO:0045259">
    <property type="term" value="C:proton-transporting ATP synthase complex"/>
    <property type="evidence" value="ECO:0007669"/>
    <property type="project" value="UniProtKB-KW"/>
</dbReference>
<protein>
    <recommendedName>
        <fullName evidence="10">ATP synthase gamma chain</fullName>
    </recommendedName>
    <alternativeName>
        <fullName evidence="10">ATP synthase F1 sector gamma subunit</fullName>
    </alternativeName>
    <alternativeName>
        <fullName evidence="10">F-ATPase gamma subunit</fullName>
    </alternativeName>
</protein>
<dbReference type="Pfam" id="PF00231">
    <property type="entry name" value="ATP-synt"/>
    <property type="match status" value="1"/>
</dbReference>
<dbReference type="GO" id="GO:0046933">
    <property type="term" value="F:proton-transporting ATP synthase activity, rotational mechanism"/>
    <property type="evidence" value="ECO:0007669"/>
    <property type="project" value="UniProtKB-UniRule"/>
</dbReference>
<proteinExistence type="inferred from homology"/>
<keyword evidence="5 10" id="KW-0375">Hydrogen ion transport</keyword>
<evidence type="ECO:0000256" key="6">
    <source>
        <dbReference type="ARBA" id="ARBA00023065"/>
    </source>
</evidence>
<gene>
    <name evidence="10 11" type="primary">atpG</name>
    <name evidence="11" type="ORF">K8I29_11270</name>
</gene>
<dbReference type="Gene3D" id="1.10.287.80">
    <property type="entry name" value="ATP synthase, gamma subunit, helix hairpin domain"/>
    <property type="match status" value="1"/>
</dbReference>
<dbReference type="InterPro" id="IPR035968">
    <property type="entry name" value="ATP_synth_F1_ATPase_gsu"/>
</dbReference>
<evidence type="ECO:0000313" key="11">
    <source>
        <dbReference type="EMBL" id="MBZ0156772.1"/>
    </source>
</evidence>
<evidence type="ECO:0000256" key="8">
    <source>
        <dbReference type="ARBA" id="ARBA00023196"/>
    </source>
</evidence>
<organism evidence="11 12">
    <name type="scientific">Candidatus Nitrobium versatile</name>
    <dbReference type="NCBI Taxonomy" id="2884831"/>
    <lineage>
        <taxon>Bacteria</taxon>
        <taxon>Pseudomonadati</taxon>
        <taxon>Nitrospirota</taxon>
        <taxon>Nitrospiria</taxon>
        <taxon>Nitrospirales</taxon>
        <taxon>Nitrospiraceae</taxon>
        <taxon>Candidatus Nitrobium</taxon>
    </lineage>
</organism>
<evidence type="ECO:0000256" key="7">
    <source>
        <dbReference type="ARBA" id="ARBA00023136"/>
    </source>
</evidence>
<evidence type="ECO:0000256" key="10">
    <source>
        <dbReference type="HAMAP-Rule" id="MF_00815"/>
    </source>
</evidence>
<evidence type="ECO:0000256" key="9">
    <source>
        <dbReference type="ARBA" id="ARBA00023310"/>
    </source>
</evidence>
<comment type="subcellular location">
    <subcellularLocation>
        <location evidence="10">Cell membrane</location>
        <topology evidence="10">Peripheral membrane protein</topology>
    </subcellularLocation>
    <subcellularLocation>
        <location evidence="2">Membrane</location>
        <topology evidence="2">Peripheral membrane protein</topology>
    </subcellularLocation>
</comment>
<keyword evidence="7 10" id="KW-0472">Membrane</keyword>
<dbReference type="SUPFAM" id="SSF52943">
    <property type="entry name" value="ATP synthase (F1-ATPase), gamma subunit"/>
    <property type="match status" value="1"/>
</dbReference>
<comment type="subunit">
    <text evidence="10">F-type ATPases have 2 components, CF(1) - the catalytic core - and CF(0) - the membrane proton channel. CF(1) has five subunits: alpha(3), beta(3), gamma(1), delta(1), epsilon(1). CF(0) has three main subunits: a, b and c.</text>
</comment>
<keyword evidence="9 10" id="KW-0066">ATP synthesis</keyword>
<reference evidence="11" key="2">
    <citation type="submission" date="2021-08" db="EMBL/GenBank/DDBJ databases">
        <authorList>
            <person name="Dalcin Martins P."/>
        </authorList>
    </citation>
    <scope>NUCLEOTIDE SEQUENCE</scope>
    <source>
        <strain evidence="11">MAG_39</strain>
    </source>
</reference>
<dbReference type="EMBL" id="JAIOIV010000090">
    <property type="protein sequence ID" value="MBZ0156772.1"/>
    <property type="molecule type" value="Genomic_DNA"/>
</dbReference>
<dbReference type="GO" id="GO:0042777">
    <property type="term" value="P:proton motive force-driven plasma membrane ATP synthesis"/>
    <property type="evidence" value="ECO:0007669"/>
    <property type="project" value="UniProtKB-UniRule"/>
</dbReference>
<comment type="function">
    <text evidence="1 10">Produces ATP from ADP in the presence of a proton gradient across the membrane. The gamma chain is believed to be important in regulating ATPase activity and the flow of protons through the CF(0) complex.</text>
</comment>
<dbReference type="PANTHER" id="PTHR11693">
    <property type="entry name" value="ATP SYNTHASE GAMMA CHAIN"/>
    <property type="match status" value="1"/>
</dbReference>
<dbReference type="GO" id="GO:0005886">
    <property type="term" value="C:plasma membrane"/>
    <property type="evidence" value="ECO:0007669"/>
    <property type="project" value="UniProtKB-SubCell"/>
</dbReference>
<dbReference type="PRINTS" id="PR00126">
    <property type="entry name" value="ATPASEGAMMA"/>
</dbReference>
<keyword evidence="10" id="KW-1003">Cell membrane</keyword>
<dbReference type="GO" id="GO:0005524">
    <property type="term" value="F:ATP binding"/>
    <property type="evidence" value="ECO:0007669"/>
    <property type="project" value="UniProtKB-UniRule"/>
</dbReference>
<dbReference type="InterPro" id="IPR000131">
    <property type="entry name" value="ATP_synth_F1_gsu"/>
</dbReference>
<evidence type="ECO:0000313" key="12">
    <source>
        <dbReference type="Proteomes" id="UP000705867"/>
    </source>
</evidence>
<evidence type="ECO:0000256" key="3">
    <source>
        <dbReference type="ARBA" id="ARBA00007681"/>
    </source>
</evidence>
<keyword evidence="4 10" id="KW-0813">Transport</keyword>
<evidence type="ECO:0000256" key="1">
    <source>
        <dbReference type="ARBA" id="ARBA00003456"/>
    </source>
</evidence>
<dbReference type="HAMAP" id="MF_00815">
    <property type="entry name" value="ATP_synth_gamma_bact"/>
    <property type="match status" value="1"/>
</dbReference>
<keyword evidence="6 10" id="KW-0406">Ion transport</keyword>
<dbReference type="AlphaFoldDB" id="A0A953JBA2"/>
<evidence type="ECO:0000256" key="4">
    <source>
        <dbReference type="ARBA" id="ARBA00022448"/>
    </source>
</evidence>
<dbReference type="PANTHER" id="PTHR11693:SF22">
    <property type="entry name" value="ATP SYNTHASE SUBUNIT GAMMA, MITOCHONDRIAL"/>
    <property type="match status" value="1"/>
</dbReference>
<dbReference type="CDD" id="cd12151">
    <property type="entry name" value="F1-ATPase_gamma"/>
    <property type="match status" value="1"/>
</dbReference>
<comment type="caution">
    <text evidence="11">The sequence shown here is derived from an EMBL/GenBank/DDBJ whole genome shotgun (WGS) entry which is preliminary data.</text>
</comment>
<dbReference type="Gene3D" id="3.40.1380.10">
    <property type="match status" value="1"/>
</dbReference>
<sequence>MPGLKEIRKRISSVKSTKQITKAMKMVAAAKFRKAQTRIIELRPYADKMHAVLAGLAGTVEAGHPLLEVRSRRKVEVVVLTSDKGLCGAFNANIMKAAFKLIKEIKAEGPEVSVSSVGKKGTDLFRRRGIPLRQSWVGISGRIFYGNAQEIARDIIENYTSESFDEVFLVYNEFRSALVQKVSVARLLPLAPVKEEKAREEAVDFLYEPSQQAIFEKLLPKNLEIQVFRALLESQASEEAARMTSMENATKAADDMIASLTLQYNKARQASITKELMDIVGGVEALKQ</sequence>
<name>A0A953JBA2_9BACT</name>